<feature type="compositionally biased region" description="Acidic residues" evidence="1">
    <location>
        <begin position="149"/>
        <end position="160"/>
    </location>
</feature>
<feature type="compositionally biased region" description="Acidic residues" evidence="1">
    <location>
        <begin position="129"/>
        <end position="140"/>
    </location>
</feature>
<evidence type="ECO:0000256" key="1">
    <source>
        <dbReference type="SAM" id="MobiDB-lite"/>
    </source>
</evidence>
<proteinExistence type="predicted"/>
<dbReference type="Proteomes" id="UP000620124">
    <property type="component" value="Unassembled WGS sequence"/>
</dbReference>
<dbReference type="OrthoDB" id="73076at2759"/>
<dbReference type="EMBL" id="JACAZI010000003">
    <property type="protein sequence ID" value="KAF7364532.1"/>
    <property type="molecule type" value="Genomic_DNA"/>
</dbReference>
<feature type="region of interest" description="Disordered" evidence="1">
    <location>
        <begin position="200"/>
        <end position="241"/>
    </location>
</feature>
<feature type="compositionally biased region" description="Basic and acidic residues" evidence="1">
    <location>
        <begin position="230"/>
        <end position="241"/>
    </location>
</feature>
<evidence type="ECO:0000313" key="2">
    <source>
        <dbReference type="EMBL" id="KAF7364532.1"/>
    </source>
</evidence>
<gene>
    <name evidence="2" type="ORF">MVEN_00322200</name>
</gene>
<protein>
    <submittedName>
        <fullName evidence="2">Uncharacterized protein</fullName>
    </submittedName>
</protein>
<evidence type="ECO:0000313" key="3">
    <source>
        <dbReference type="Proteomes" id="UP000620124"/>
    </source>
</evidence>
<accession>A0A8H6YSS9</accession>
<sequence>MDHGDQRDTTSCGVITLNIIAADIFNEEIWEQEHAAGARANCFIRLAHSPAIRTQTTRVPSKPSVQKVHPNAPQEVHFAVALVDHNFPDLAEFVADVKIRDKGTSLSDLMNPAPAPEPSGAATGREQDSDMPDATLDETSEYGHTGDNGDVDEDEMEEDEDGMDIDEIEAVGDGMKEKLQPPSGDGDSIGSVSSRKTLAGFFGFKPKPRDETQTAKKEEKRAGGYRRRLGRGESKSAQASHKDLEAYKRGELIPQTADPAKLARWKKKLEADDPKVEYHPTDLLEANHSDCGEYVRMGLPYQAAKWNNHIDKTCLVLHAKERKDKGKGRQGLAGVGSLLSWAKSVNTTAAPRKRRVPSTEPCPGLTAADTPLFTWLPPAHRCSGGQCSALLGSKYFKQGLRRPACEDKSYIYVNDQYRNQLLGHLFAKSVGLKDIIETADTKNTPCIRFAQRTLQGKYTEFEAFTGLVEAMVMKTDKLERGVGMQNFKYPPAWDELCHIVKIHRPSAAKALCEHFPVRGDRNFRTKEAREPREPRFPMEIGYRPFQLVKEHLNALDYHGPVDLSCDETKLFPGLRMYPDGKDKVDYLVGAVEGPIRVADPDAMKAILEDANVKKATKVRVWCLSIPLPGITPLVVAAMPIPNDMTAEDLLIPLEKILYGLLNRKIRMVSYTSHGTEVERSVQQILLDKADRKITHTISNPIPGGKDFILSIGIFKHFPIVMLQHSKHALKTFRMAVIV</sequence>
<dbReference type="AlphaFoldDB" id="A0A8H6YSS9"/>
<feature type="region of interest" description="Disordered" evidence="1">
    <location>
        <begin position="104"/>
        <end position="160"/>
    </location>
</feature>
<comment type="caution">
    <text evidence="2">The sequence shown here is derived from an EMBL/GenBank/DDBJ whole genome shotgun (WGS) entry which is preliminary data.</text>
</comment>
<feature type="compositionally biased region" description="Basic and acidic residues" evidence="1">
    <location>
        <begin position="207"/>
        <end position="222"/>
    </location>
</feature>
<organism evidence="2 3">
    <name type="scientific">Mycena venus</name>
    <dbReference type="NCBI Taxonomy" id="2733690"/>
    <lineage>
        <taxon>Eukaryota</taxon>
        <taxon>Fungi</taxon>
        <taxon>Dikarya</taxon>
        <taxon>Basidiomycota</taxon>
        <taxon>Agaricomycotina</taxon>
        <taxon>Agaricomycetes</taxon>
        <taxon>Agaricomycetidae</taxon>
        <taxon>Agaricales</taxon>
        <taxon>Marasmiineae</taxon>
        <taxon>Mycenaceae</taxon>
        <taxon>Mycena</taxon>
    </lineage>
</organism>
<name>A0A8H6YSS9_9AGAR</name>
<keyword evidence="3" id="KW-1185">Reference proteome</keyword>
<reference evidence="2" key="1">
    <citation type="submission" date="2020-05" db="EMBL/GenBank/DDBJ databases">
        <title>Mycena genomes resolve the evolution of fungal bioluminescence.</title>
        <authorList>
            <person name="Tsai I.J."/>
        </authorList>
    </citation>
    <scope>NUCLEOTIDE SEQUENCE</scope>
    <source>
        <strain evidence="2">CCC161011</strain>
    </source>
</reference>